<evidence type="ECO:0000313" key="2">
    <source>
        <dbReference type="EMBL" id="ANJ86749.1"/>
    </source>
</evidence>
<protein>
    <submittedName>
        <fullName evidence="2">Uncharacterized protein</fullName>
    </submittedName>
</protein>
<feature type="transmembrane region" description="Helical" evidence="1">
    <location>
        <begin position="24"/>
        <end position="47"/>
    </location>
</feature>
<proteinExistence type="predicted"/>
<gene>
    <name evidence="2" type="ORF">MB84_31350</name>
</gene>
<evidence type="ECO:0000313" key="3">
    <source>
        <dbReference type="Proteomes" id="UP000035050"/>
    </source>
</evidence>
<keyword evidence="1" id="KW-0812">Transmembrane</keyword>
<dbReference type="EMBL" id="CP011518">
    <property type="protein sequence ID" value="ANJ86749.1"/>
    <property type="molecule type" value="Genomic_DNA"/>
</dbReference>
<dbReference type="AlphaFoldDB" id="A0A192B0Z0"/>
<sequence length="106" mass="11134">MALRACFAMLEGTTPPLGVHGPGMGVIVGVGSIMDVGMTAMMALYRLAPAARRGKLRDTRPGGPLVDAFTCNPVVKACGAESRKEARLERVISKWRAAHSAPACRA</sequence>
<geneLocation type="plasmid" evidence="2 3">
    <name>pPO70-1</name>
</geneLocation>
<organism evidence="2 3">
    <name type="scientific">Pandoraea oxalativorans</name>
    <dbReference type="NCBI Taxonomy" id="573737"/>
    <lineage>
        <taxon>Bacteria</taxon>
        <taxon>Pseudomonadati</taxon>
        <taxon>Pseudomonadota</taxon>
        <taxon>Betaproteobacteria</taxon>
        <taxon>Burkholderiales</taxon>
        <taxon>Burkholderiaceae</taxon>
        <taxon>Pandoraea</taxon>
    </lineage>
</organism>
<keyword evidence="2" id="KW-0614">Plasmid</keyword>
<name>A0A192B0Z0_9BURK</name>
<keyword evidence="3" id="KW-1185">Reference proteome</keyword>
<dbReference type="KEGG" id="pox:MB84_31350"/>
<accession>A0A192B0Z0</accession>
<reference evidence="2" key="1">
    <citation type="submission" date="2016-06" db="EMBL/GenBank/DDBJ databases">
        <title>Pandoraea oxalativorans DSM 23570 Genome Sequencing.</title>
        <authorList>
            <person name="Ee R."/>
            <person name="Lim Y.-L."/>
            <person name="Yong D."/>
            <person name="Yin W.-F."/>
            <person name="Chan K.-G."/>
        </authorList>
    </citation>
    <scope>NUCLEOTIDE SEQUENCE</scope>
    <source>
        <strain evidence="2">DSM 23570</strain>
        <plasmid evidence="2">pPO70-1</plasmid>
    </source>
</reference>
<keyword evidence="1" id="KW-0472">Membrane</keyword>
<evidence type="ECO:0000256" key="1">
    <source>
        <dbReference type="SAM" id="Phobius"/>
    </source>
</evidence>
<dbReference type="Proteomes" id="UP000035050">
    <property type="component" value="Plasmid pPO70-1"/>
</dbReference>
<keyword evidence="1" id="KW-1133">Transmembrane helix</keyword>